<comment type="caution">
    <text evidence="2">The sequence shown here is derived from an EMBL/GenBank/DDBJ whole genome shotgun (WGS) entry which is preliminary data.</text>
</comment>
<gene>
    <name evidence="2" type="ORF">AZI87_01645</name>
</gene>
<proteinExistence type="predicted"/>
<protein>
    <submittedName>
        <fullName evidence="2">Uncharacterized protein</fullName>
    </submittedName>
</protein>
<dbReference type="AlphaFoldDB" id="A0A162GF73"/>
<feature type="signal peptide" evidence="1">
    <location>
        <begin position="1"/>
        <end position="22"/>
    </location>
</feature>
<reference evidence="2 3" key="1">
    <citation type="submission" date="2016-03" db="EMBL/GenBank/DDBJ databases">
        <authorList>
            <person name="Ploux O."/>
        </authorList>
    </citation>
    <scope>NUCLEOTIDE SEQUENCE [LARGE SCALE GENOMIC DNA]</scope>
    <source>
        <strain evidence="2 3">EC13</strain>
    </source>
</reference>
<dbReference type="Proteomes" id="UP000075799">
    <property type="component" value="Unassembled WGS sequence"/>
</dbReference>
<sequence length="105" mass="11452">MKQILALVITLILFGGHSGASAAEPKCEERAKSVILSKGLHRGEKAVLDRIHLFASNQNYEGYHVFVTVNLRSGTSFKQVCEIIMQSSNCSYDDTFGCAASVDDL</sequence>
<evidence type="ECO:0000313" key="2">
    <source>
        <dbReference type="EMBL" id="KYG68001.1"/>
    </source>
</evidence>
<keyword evidence="1" id="KW-0732">Signal</keyword>
<dbReference type="EMBL" id="LUKD01000001">
    <property type="protein sequence ID" value="KYG68001.1"/>
    <property type="molecule type" value="Genomic_DNA"/>
</dbReference>
<name>A0A162GF73_BDEBC</name>
<evidence type="ECO:0000256" key="1">
    <source>
        <dbReference type="SAM" id="SignalP"/>
    </source>
</evidence>
<evidence type="ECO:0000313" key="3">
    <source>
        <dbReference type="Proteomes" id="UP000075799"/>
    </source>
</evidence>
<organism evidence="2 3">
    <name type="scientific">Bdellovibrio bacteriovorus</name>
    <dbReference type="NCBI Taxonomy" id="959"/>
    <lineage>
        <taxon>Bacteria</taxon>
        <taxon>Pseudomonadati</taxon>
        <taxon>Bdellovibrionota</taxon>
        <taxon>Bdellovibrionia</taxon>
        <taxon>Bdellovibrionales</taxon>
        <taxon>Pseudobdellovibrionaceae</taxon>
        <taxon>Bdellovibrio</taxon>
    </lineage>
</organism>
<feature type="chain" id="PRO_5007834692" evidence="1">
    <location>
        <begin position="23"/>
        <end position="105"/>
    </location>
</feature>
<accession>A0A162GF73</accession>